<dbReference type="CDD" id="cd01948">
    <property type="entry name" value="EAL"/>
    <property type="match status" value="1"/>
</dbReference>
<dbReference type="Gene3D" id="3.30.70.270">
    <property type="match status" value="1"/>
</dbReference>
<evidence type="ECO:0000313" key="5">
    <source>
        <dbReference type="EMBL" id="TCJ11685.1"/>
    </source>
</evidence>
<dbReference type="SMART" id="SM00091">
    <property type="entry name" value="PAS"/>
    <property type="match status" value="3"/>
</dbReference>
<dbReference type="EMBL" id="SJZB01000051">
    <property type="protein sequence ID" value="TCJ11685.1"/>
    <property type="molecule type" value="Genomic_DNA"/>
</dbReference>
<dbReference type="Gene3D" id="3.30.450.20">
    <property type="entry name" value="PAS domain"/>
    <property type="match status" value="3"/>
</dbReference>
<dbReference type="SUPFAM" id="SSF141868">
    <property type="entry name" value="EAL domain-like"/>
    <property type="match status" value="1"/>
</dbReference>
<dbReference type="InterPro" id="IPR052155">
    <property type="entry name" value="Biofilm_reg_signaling"/>
</dbReference>
<comment type="caution">
    <text evidence="5">The sequence shown here is derived from an EMBL/GenBank/DDBJ whole genome shotgun (WGS) entry which is preliminary data.</text>
</comment>
<dbReference type="PANTHER" id="PTHR44757">
    <property type="entry name" value="DIGUANYLATE CYCLASE DGCP"/>
    <property type="match status" value="1"/>
</dbReference>
<dbReference type="InterPro" id="IPR013656">
    <property type="entry name" value="PAS_4"/>
</dbReference>
<dbReference type="FunFam" id="3.30.70.270:FF:000001">
    <property type="entry name" value="Diguanylate cyclase domain protein"/>
    <property type="match status" value="1"/>
</dbReference>
<sequence>MAETRPDESAAPDGGAVRLAAVLAALRDGVITADARGCIQSLNPAAERLTGWPAAEALGRPVAEVFRLVGRANRVSLPGPVAEVLASGAATAPTEHTLLNLRTGTELAIVCHAVPLAGPDGGAGALLVFRDRTGERDELERLRESERQLNTILDNVESYIFIKDTDYRYRYANRAVCRLFGADLADIVGRTDADFLDPDALARLHANDRRVIEDGERLVEEEELIGRATGEHCTALTVKLPLRHPDGRIYALCGVATDITWQKRREDQLRLAAGVFDHAQEGILITDADARIVDINPAFTAITGYGRDEALGRNPSFLKSDHHAPEFFADMWASVLETGAWRGEVCNRKKNGESFIEMLAISAVPARQGGRGYFVGVFTDITQFKAQQQRLERIAHYDALTQLPNRVLMADRLHVALAQTRRAGDLMAVCYLDLDEFKPVNDTYGHEAGDQILVEVASRLSLGLRAGDTVARLGGDEFVILLAGLHDLDECRRTLDRLLRTLAKPYGLAGGVGVELSASVGVAVYPLDDTDADTLLRHADQSMYVAKEAGRNRYHLYDPEHDRRARAQREAISRIEEGLLRGEFQLHYQPKVDMRRGRVVGAEALIRWQHPQRGLLPPSEFLPHIDGTELARPVGEWVIDTALAQMAAWRKGGLELPVSVNVSARHLQSPDFTDNLARALARQPGVPPSDLELEILETSALDDLLHVAGLIDGCHRLGVSFALDDFGTGYSSLSYLKRLSAKTLKIDQSFVRDMLHDSEDMAIVDAIVGMAEAFQRRVIAEGVEGVEHGVLLLHLGCDCAQGYAIARPMAAAEIPAWVANWRPDGAWLQAARQHCPKADLPILIAGFDHRHWIDLVAAWIGGAGVAANPPPLNSHACRFGRWYDGPGLARYGALAAFREIGPVHERIHALVRELATLKLAGQDDRAAGRVPELLDQRNSLLLLLERLAREIAARAD</sequence>
<dbReference type="PROSITE" id="PS50112">
    <property type="entry name" value="PAS"/>
    <property type="match status" value="3"/>
</dbReference>
<feature type="domain" description="PAC" evidence="2">
    <location>
        <begin position="341"/>
        <end position="393"/>
    </location>
</feature>
<dbReference type="InterPro" id="IPR000160">
    <property type="entry name" value="GGDEF_dom"/>
</dbReference>
<evidence type="ECO:0000259" key="1">
    <source>
        <dbReference type="PROSITE" id="PS50112"/>
    </source>
</evidence>
<dbReference type="Proteomes" id="UP000295443">
    <property type="component" value="Unassembled WGS sequence"/>
</dbReference>
<feature type="domain" description="GGDEF" evidence="4">
    <location>
        <begin position="425"/>
        <end position="559"/>
    </location>
</feature>
<dbReference type="PROSITE" id="PS50883">
    <property type="entry name" value="EAL"/>
    <property type="match status" value="1"/>
</dbReference>
<dbReference type="InterPro" id="IPR000014">
    <property type="entry name" value="PAS"/>
</dbReference>
<dbReference type="PROSITE" id="PS50113">
    <property type="entry name" value="PAC"/>
    <property type="match status" value="2"/>
</dbReference>
<dbReference type="Pfam" id="PF13682">
    <property type="entry name" value="CZB"/>
    <property type="match status" value="1"/>
</dbReference>
<dbReference type="NCBIfam" id="TIGR00254">
    <property type="entry name" value="GGDEF"/>
    <property type="match status" value="1"/>
</dbReference>
<dbReference type="InterPro" id="IPR000700">
    <property type="entry name" value="PAS-assoc_C"/>
</dbReference>
<feature type="domain" description="PAS" evidence="1">
    <location>
        <begin position="275"/>
        <end position="314"/>
    </location>
</feature>
<evidence type="ECO:0000259" key="2">
    <source>
        <dbReference type="PROSITE" id="PS50113"/>
    </source>
</evidence>
<dbReference type="Gene3D" id="3.20.20.450">
    <property type="entry name" value="EAL domain"/>
    <property type="match status" value="1"/>
</dbReference>
<dbReference type="SUPFAM" id="SSF55073">
    <property type="entry name" value="Nucleotide cyclase"/>
    <property type="match status" value="1"/>
</dbReference>
<feature type="domain" description="EAL" evidence="3">
    <location>
        <begin position="568"/>
        <end position="822"/>
    </location>
</feature>
<dbReference type="OrthoDB" id="9813903at2"/>
<accession>A0A4R1B6Q6</accession>
<dbReference type="Pfam" id="PF08448">
    <property type="entry name" value="PAS_4"/>
    <property type="match status" value="2"/>
</dbReference>
<dbReference type="InterPro" id="IPR035965">
    <property type="entry name" value="PAS-like_dom_sf"/>
</dbReference>
<feature type="domain" description="PAS" evidence="1">
    <location>
        <begin position="145"/>
        <end position="215"/>
    </location>
</feature>
<evidence type="ECO:0000313" key="6">
    <source>
        <dbReference type="Proteomes" id="UP000295443"/>
    </source>
</evidence>
<reference evidence="5 6" key="1">
    <citation type="submission" date="2019-03" db="EMBL/GenBank/DDBJ databases">
        <title>Genome sequence of Thiobacillaceae bacterium LSR1, a sulfur-oxidizing bacterium isolated from freshwater sediment.</title>
        <authorList>
            <person name="Li S."/>
        </authorList>
    </citation>
    <scope>NUCLEOTIDE SEQUENCE [LARGE SCALE GENOMIC DNA]</scope>
    <source>
        <strain evidence="5 6">LSR1</strain>
    </source>
</reference>
<dbReference type="NCBIfam" id="TIGR00229">
    <property type="entry name" value="sensory_box"/>
    <property type="match status" value="3"/>
</dbReference>
<dbReference type="Pfam" id="PF13426">
    <property type="entry name" value="PAS_9"/>
    <property type="match status" value="1"/>
</dbReference>
<dbReference type="Gene3D" id="1.20.120.30">
    <property type="entry name" value="Aspartate receptor, ligand-binding domain"/>
    <property type="match status" value="1"/>
</dbReference>
<dbReference type="PROSITE" id="PS50887">
    <property type="entry name" value="GGDEF"/>
    <property type="match status" value="1"/>
</dbReference>
<dbReference type="CDD" id="cd01949">
    <property type="entry name" value="GGDEF"/>
    <property type="match status" value="1"/>
</dbReference>
<evidence type="ECO:0000259" key="4">
    <source>
        <dbReference type="PROSITE" id="PS50887"/>
    </source>
</evidence>
<dbReference type="InterPro" id="IPR001633">
    <property type="entry name" value="EAL_dom"/>
</dbReference>
<dbReference type="GO" id="GO:0003824">
    <property type="term" value="F:catalytic activity"/>
    <property type="evidence" value="ECO:0007669"/>
    <property type="project" value="UniProtKB-ARBA"/>
</dbReference>
<dbReference type="InterPro" id="IPR035919">
    <property type="entry name" value="EAL_sf"/>
</dbReference>
<dbReference type="InterPro" id="IPR025991">
    <property type="entry name" value="Chemoreceptor_zinc-bind_dom"/>
</dbReference>
<dbReference type="RefSeq" id="WP_131448942.1">
    <property type="nucleotide sequence ID" value="NZ_SJZB01000051.1"/>
</dbReference>
<dbReference type="Pfam" id="PF00990">
    <property type="entry name" value="GGDEF"/>
    <property type="match status" value="1"/>
</dbReference>
<dbReference type="SMART" id="SM00052">
    <property type="entry name" value="EAL"/>
    <property type="match status" value="1"/>
</dbReference>
<dbReference type="SMART" id="SM00267">
    <property type="entry name" value="GGDEF"/>
    <property type="match status" value="1"/>
</dbReference>
<dbReference type="InterPro" id="IPR029787">
    <property type="entry name" value="Nucleotide_cyclase"/>
</dbReference>
<dbReference type="Pfam" id="PF00563">
    <property type="entry name" value="EAL"/>
    <property type="match status" value="1"/>
</dbReference>
<dbReference type="SUPFAM" id="SSF55785">
    <property type="entry name" value="PYP-like sensor domain (PAS domain)"/>
    <property type="match status" value="3"/>
</dbReference>
<feature type="domain" description="PAC" evidence="2">
    <location>
        <begin position="218"/>
        <end position="271"/>
    </location>
</feature>
<name>A0A4R1B6Q6_9PROT</name>
<dbReference type="CDD" id="cd00130">
    <property type="entry name" value="PAS"/>
    <property type="match status" value="3"/>
</dbReference>
<organism evidence="5 6">
    <name type="scientific">Parasulfuritortus cantonensis</name>
    <dbReference type="NCBI Taxonomy" id="2528202"/>
    <lineage>
        <taxon>Bacteria</taxon>
        <taxon>Pseudomonadati</taxon>
        <taxon>Pseudomonadota</taxon>
        <taxon>Betaproteobacteria</taxon>
        <taxon>Nitrosomonadales</taxon>
        <taxon>Thiobacillaceae</taxon>
        <taxon>Parasulfuritortus</taxon>
    </lineage>
</organism>
<proteinExistence type="predicted"/>
<keyword evidence="6" id="KW-1185">Reference proteome</keyword>
<dbReference type="AlphaFoldDB" id="A0A4R1B6Q6"/>
<dbReference type="InterPro" id="IPR043128">
    <property type="entry name" value="Rev_trsase/Diguanyl_cyclase"/>
</dbReference>
<dbReference type="PANTHER" id="PTHR44757:SF2">
    <property type="entry name" value="BIOFILM ARCHITECTURE MAINTENANCE PROTEIN MBAA"/>
    <property type="match status" value="1"/>
</dbReference>
<protein>
    <submittedName>
        <fullName evidence="5">EAL domain-containing protein</fullName>
    </submittedName>
</protein>
<feature type="domain" description="PAS" evidence="1">
    <location>
        <begin position="15"/>
        <end position="88"/>
    </location>
</feature>
<gene>
    <name evidence="5" type="ORF">EZJ19_14825</name>
</gene>
<evidence type="ECO:0000259" key="3">
    <source>
        <dbReference type="PROSITE" id="PS50883"/>
    </source>
</evidence>